<dbReference type="EMBL" id="JACIDU010000037">
    <property type="protein sequence ID" value="MBB4105927.1"/>
    <property type="molecule type" value="Genomic_DNA"/>
</dbReference>
<dbReference type="AlphaFoldDB" id="A0A7W6K6C3"/>
<evidence type="ECO:0000256" key="5">
    <source>
        <dbReference type="ARBA" id="ARBA00023136"/>
    </source>
</evidence>
<keyword evidence="5 6" id="KW-0472">Membrane</keyword>
<feature type="transmembrane region" description="Helical" evidence="6">
    <location>
        <begin position="33"/>
        <end position="54"/>
    </location>
</feature>
<dbReference type="InterPro" id="IPR005171">
    <property type="entry name" value="Cyt_c_oxidase_su4_prok"/>
</dbReference>
<reference evidence="7 8" key="1">
    <citation type="submission" date="2020-08" db="EMBL/GenBank/DDBJ databases">
        <title>Genomic Encyclopedia of Type Strains, Phase IV (KMG-IV): sequencing the most valuable type-strain genomes for metagenomic binning, comparative biology and taxonomic classification.</title>
        <authorList>
            <person name="Goeker M."/>
        </authorList>
    </citation>
    <scope>NUCLEOTIDE SEQUENCE [LARGE SCALE GENOMIC DNA]</scope>
    <source>
        <strain evidence="7 8">DSM 26385</strain>
    </source>
</reference>
<proteinExistence type="predicted"/>
<dbReference type="Proteomes" id="UP000584824">
    <property type="component" value="Unassembled WGS sequence"/>
</dbReference>
<keyword evidence="2" id="KW-1003">Cell membrane</keyword>
<keyword evidence="3 6" id="KW-0812">Transmembrane</keyword>
<evidence type="ECO:0000313" key="8">
    <source>
        <dbReference type="Proteomes" id="UP000584824"/>
    </source>
</evidence>
<accession>A0A7W6K6C3</accession>
<sequence length="84" mass="8830">MQRLLMRSYIALLAMAGLGAALAALAGRHTLAVALILALAFAKGRLVLLDFMGLRGRGRGMAAACLAWCGLLLAFAFGRFLLVP</sequence>
<evidence type="ECO:0000256" key="2">
    <source>
        <dbReference type="ARBA" id="ARBA00022475"/>
    </source>
</evidence>
<dbReference type="GO" id="GO:0005886">
    <property type="term" value="C:plasma membrane"/>
    <property type="evidence" value="ECO:0007669"/>
    <property type="project" value="UniProtKB-SubCell"/>
</dbReference>
<comment type="subcellular location">
    <subcellularLocation>
        <location evidence="1">Cell membrane</location>
        <topology evidence="1">Multi-pass membrane protein</topology>
    </subcellularLocation>
</comment>
<dbReference type="Pfam" id="PF03626">
    <property type="entry name" value="COX4_pro"/>
    <property type="match status" value="1"/>
</dbReference>
<comment type="caution">
    <text evidence="7">The sequence shown here is derived from an EMBL/GenBank/DDBJ whole genome shotgun (WGS) entry which is preliminary data.</text>
</comment>
<evidence type="ECO:0000256" key="3">
    <source>
        <dbReference type="ARBA" id="ARBA00022692"/>
    </source>
</evidence>
<evidence type="ECO:0000313" key="7">
    <source>
        <dbReference type="EMBL" id="MBB4105927.1"/>
    </source>
</evidence>
<gene>
    <name evidence="7" type="ORF">GGQ66_004515</name>
</gene>
<name>A0A7W6K6C3_9HYPH</name>
<organism evidence="7 8">
    <name type="scientific">Allorhizobium borbori</name>
    <dbReference type="NCBI Taxonomy" id="485907"/>
    <lineage>
        <taxon>Bacteria</taxon>
        <taxon>Pseudomonadati</taxon>
        <taxon>Pseudomonadota</taxon>
        <taxon>Alphaproteobacteria</taxon>
        <taxon>Hyphomicrobiales</taxon>
        <taxon>Rhizobiaceae</taxon>
        <taxon>Rhizobium/Agrobacterium group</taxon>
        <taxon>Allorhizobium</taxon>
    </lineage>
</organism>
<feature type="transmembrane region" description="Helical" evidence="6">
    <location>
        <begin position="61"/>
        <end position="82"/>
    </location>
</feature>
<keyword evidence="8" id="KW-1185">Reference proteome</keyword>
<keyword evidence="4 6" id="KW-1133">Transmembrane helix</keyword>
<evidence type="ECO:0000256" key="4">
    <source>
        <dbReference type="ARBA" id="ARBA00022989"/>
    </source>
</evidence>
<protein>
    <submittedName>
        <fullName evidence="7">Nitric oxide reductase NorF protein</fullName>
    </submittedName>
</protein>
<evidence type="ECO:0000256" key="6">
    <source>
        <dbReference type="SAM" id="Phobius"/>
    </source>
</evidence>
<evidence type="ECO:0000256" key="1">
    <source>
        <dbReference type="ARBA" id="ARBA00004651"/>
    </source>
</evidence>
<dbReference type="RefSeq" id="WP_183795855.1">
    <property type="nucleotide sequence ID" value="NZ_JACIDU010000037.1"/>
</dbReference>